<reference evidence="1" key="1">
    <citation type="journal article" date="2021" name="New Phytol.">
        <title>Evolutionary innovations through gain and loss of genes in the ectomycorrhizal Boletales.</title>
        <authorList>
            <person name="Wu G."/>
            <person name="Miyauchi S."/>
            <person name="Morin E."/>
            <person name="Kuo A."/>
            <person name="Drula E."/>
            <person name="Varga T."/>
            <person name="Kohler A."/>
            <person name="Feng B."/>
            <person name="Cao Y."/>
            <person name="Lipzen A."/>
            <person name="Daum C."/>
            <person name="Hundley H."/>
            <person name="Pangilinan J."/>
            <person name="Johnson J."/>
            <person name="Barry K."/>
            <person name="LaButti K."/>
            <person name="Ng V."/>
            <person name="Ahrendt S."/>
            <person name="Min B."/>
            <person name="Choi I.G."/>
            <person name="Park H."/>
            <person name="Plett J.M."/>
            <person name="Magnuson J."/>
            <person name="Spatafora J.W."/>
            <person name="Nagy L.G."/>
            <person name="Henrissat B."/>
            <person name="Grigoriev I.V."/>
            <person name="Yang Z.L."/>
            <person name="Xu J."/>
            <person name="Martin F.M."/>
        </authorList>
    </citation>
    <scope>NUCLEOTIDE SEQUENCE</scope>
    <source>
        <strain evidence="1">ATCC 28755</strain>
    </source>
</reference>
<comment type="caution">
    <text evidence="1">The sequence shown here is derived from an EMBL/GenBank/DDBJ whole genome shotgun (WGS) entry which is preliminary data.</text>
</comment>
<sequence length="178" mass="19958">MSITSHINRLVRQSPKFPMVGTPLAVGAIRGRKSLSDRSYAIPVSSPLQSIANLTASSRKTVQSAFTLGEKTNARASDVEVAEFEKRELELLLEVTRCQRNIRSLENELADARLRENTAVGDLYKFRAEVAERKLEGAEFDLGRVRNTMRQNEVGRHVPKRRRLSGPRSEPSRISLEG</sequence>
<accession>A0ACB8A9D2</accession>
<name>A0ACB8A9D2_9AGAM</name>
<keyword evidence="2" id="KW-1185">Reference proteome</keyword>
<evidence type="ECO:0000313" key="2">
    <source>
        <dbReference type="Proteomes" id="UP000790377"/>
    </source>
</evidence>
<proteinExistence type="predicted"/>
<protein>
    <submittedName>
        <fullName evidence="1">Uncharacterized protein</fullName>
    </submittedName>
</protein>
<dbReference type="Proteomes" id="UP000790377">
    <property type="component" value="Unassembled WGS sequence"/>
</dbReference>
<dbReference type="EMBL" id="MU267732">
    <property type="protein sequence ID" value="KAH7909990.1"/>
    <property type="molecule type" value="Genomic_DNA"/>
</dbReference>
<organism evidence="1 2">
    <name type="scientific">Hygrophoropsis aurantiaca</name>
    <dbReference type="NCBI Taxonomy" id="72124"/>
    <lineage>
        <taxon>Eukaryota</taxon>
        <taxon>Fungi</taxon>
        <taxon>Dikarya</taxon>
        <taxon>Basidiomycota</taxon>
        <taxon>Agaricomycotina</taxon>
        <taxon>Agaricomycetes</taxon>
        <taxon>Agaricomycetidae</taxon>
        <taxon>Boletales</taxon>
        <taxon>Coniophorineae</taxon>
        <taxon>Hygrophoropsidaceae</taxon>
        <taxon>Hygrophoropsis</taxon>
    </lineage>
</organism>
<gene>
    <name evidence="1" type="ORF">BJ138DRAFT_1153966</name>
</gene>
<evidence type="ECO:0000313" key="1">
    <source>
        <dbReference type="EMBL" id="KAH7909990.1"/>
    </source>
</evidence>